<sequence length="190" mass="21847">MVTIRDARLADDGRLLEIYAPYVRETAISFETEVPELMEFRQRMEHVRRRYPYLVAEENGRVLGYAYAAAFHVRAAYDWAVETTIYVDKECRRGGIGRRLYEALEAALGTMGVLNLNACIAAPVDGIEDGHLTNGSEGFHAHMGYTLVGRFHKCGYKFGRWYDMIWMEKMLGEHVEKPRPVQAYADVNFR</sequence>
<dbReference type="PROSITE" id="PS51186">
    <property type="entry name" value="GNAT"/>
    <property type="match status" value="1"/>
</dbReference>
<dbReference type="Gene3D" id="3.40.630.30">
    <property type="match status" value="1"/>
</dbReference>
<feature type="domain" description="N-acetyltransferase" evidence="3">
    <location>
        <begin position="2"/>
        <end position="172"/>
    </location>
</feature>
<evidence type="ECO:0000313" key="5">
    <source>
        <dbReference type="Proteomes" id="UP000183639"/>
    </source>
</evidence>
<evidence type="ECO:0000256" key="2">
    <source>
        <dbReference type="ARBA" id="ARBA00023315"/>
    </source>
</evidence>
<evidence type="ECO:0000313" key="4">
    <source>
        <dbReference type="EMBL" id="SFI46656.1"/>
    </source>
</evidence>
<dbReference type="Proteomes" id="UP000183639">
    <property type="component" value="Unassembled WGS sequence"/>
</dbReference>
<proteinExistence type="predicted"/>
<dbReference type="GO" id="GO:0016747">
    <property type="term" value="F:acyltransferase activity, transferring groups other than amino-acyl groups"/>
    <property type="evidence" value="ECO:0007669"/>
    <property type="project" value="InterPro"/>
</dbReference>
<dbReference type="AlphaFoldDB" id="A0A1I3IFE5"/>
<reference evidence="4 5" key="1">
    <citation type="submission" date="2016-10" db="EMBL/GenBank/DDBJ databases">
        <authorList>
            <person name="de Groot N.N."/>
        </authorList>
    </citation>
    <scope>NUCLEOTIDE SEQUENCE [LARGE SCALE GENOMIC DNA]</scope>
    <source>
        <strain evidence="4 5">Z108</strain>
    </source>
</reference>
<protein>
    <submittedName>
        <fullName evidence="4">Phosphinothricin acetyltransferase</fullName>
    </submittedName>
</protein>
<dbReference type="OrthoDB" id="9798006at2"/>
<evidence type="ECO:0000259" key="3">
    <source>
        <dbReference type="PROSITE" id="PS51186"/>
    </source>
</evidence>
<dbReference type="InterPro" id="IPR000182">
    <property type="entry name" value="GNAT_dom"/>
</dbReference>
<dbReference type="CDD" id="cd04301">
    <property type="entry name" value="NAT_SF"/>
    <property type="match status" value="1"/>
</dbReference>
<dbReference type="PANTHER" id="PTHR43072">
    <property type="entry name" value="N-ACETYLTRANSFERASE"/>
    <property type="match status" value="1"/>
</dbReference>
<dbReference type="InterPro" id="IPR016181">
    <property type="entry name" value="Acyl_CoA_acyltransferase"/>
</dbReference>
<gene>
    <name evidence="4" type="ORF">SAMN04487861_1477</name>
</gene>
<name>A0A1I3IFE5_SELRU</name>
<dbReference type="PANTHER" id="PTHR43072:SF23">
    <property type="entry name" value="UPF0039 PROTEIN C11D3.02C"/>
    <property type="match status" value="1"/>
</dbReference>
<evidence type="ECO:0000256" key="1">
    <source>
        <dbReference type="ARBA" id="ARBA00022679"/>
    </source>
</evidence>
<dbReference type="SUPFAM" id="SSF55729">
    <property type="entry name" value="Acyl-CoA N-acyltransferases (Nat)"/>
    <property type="match status" value="1"/>
</dbReference>
<dbReference type="Pfam" id="PF13420">
    <property type="entry name" value="Acetyltransf_4"/>
    <property type="match status" value="1"/>
</dbReference>
<keyword evidence="1 4" id="KW-0808">Transferase</keyword>
<organism evidence="4 5">
    <name type="scientific">Selenomonas ruminantium</name>
    <dbReference type="NCBI Taxonomy" id="971"/>
    <lineage>
        <taxon>Bacteria</taxon>
        <taxon>Bacillati</taxon>
        <taxon>Bacillota</taxon>
        <taxon>Negativicutes</taxon>
        <taxon>Selenomonadales</taxon>
        <taxon>Selenomonadaceae</taxon>
        <taxon>Selenomonas</taxon>
    </lineage>
</organism>
<dbReference type="EMBL" id="FOQK01000047">
    <property type="protein sequence ID" value="SFI46656.1"/>
    <property type="molecule type" value="Genomic_DNA"/>
</dbReference>
<accession>A0A1I3IFE5</accession>
<dbReference type="RefSeq" id="WP_082336352.1">
    <property type="nucleotide sequence ID" value="NZ_FOQK01000047.1"/>
</dbReference>
<keyword evidence="2" id="KW-0012">Acyltransferase</keyword>